<comment type="caution">
    <text evidence="2">The sequence shown here is derived from an EMBL/GenBank/DDBJ whole genome shotgun (WGS) entry which is preliminary data.</text>
</comment>
<evidence type="ECO:0000313" key="3">
    <source>
        <dbReference type="Proteomes" id="UP001158045"/>
    </source>
</evidence>
<keyword evidence="1" id="KW-0812">Transmembrane</keyword>
<dbReference type="RefSeq" id="WP_281092596.1">
    <property type="nucleotide sequence ID" value="NZ_JARYZI010000001.1"/>
</dbReference>
<protein>
    <submittedName>
        <fullName evidence="2">Uncharacterized protein</fullName>
    </submittedName>
</protein>
<keyword evidence="1" id="KW-1133">Transmembrane helix</keyword>
<proteinExistence type="predicted"/>
<organism evidence="2 3">
    <name type="scientific">Fusibacter bizertensis</name>
    <dbReference type="NCBI Taxonomy" id="1488331"/>
    <lineage>
        <taxon>Bacteria</taxon>
        <taxon>Bacillati</taxon>
        <taxon>Bacillota</taxon>
        <taxon>Clostridia</taxon>
        <taxon>Eubacteriales</taxon>
        <taxon>Eubacteriales Family XII. Incertae Sedis</taxon>
        <taxon>Fusibacter</taxon>
    </lineage>
</organism>
<accession>A0ABT6N8R2</accession>
<gene>
    <name evidence="2" type="ORF">QE109_01495</name>
</gene>
<keyword evidence="1" id="KW-0472">Membrane</keyword>
<feature type="transmembrane region" description="Helical" evidence="1">
    <location>
        <begin position="110"/>
        <end position="127"/>
    </location>
</feature>
<feature type="transmembrane region" description="Helical" evidence="1">
    <location>
        <begin position="77"/>
        <end position="98"/>
    </location>
</feature>
<keyword evidence="3" id="KW-1185">Reference proteome</keyword>
<name>A0ABT6N8R2_9FIRM</name>
<sequence>MLKNNLKSLCFHIALCFTYFLGYVIQMSYFGVTEWVDVKAYESHMIKLVILAIVLTILASFLYYFFARKFLEDQGSLLKNLVSVSSVSIFCILLWLLVYPAAQLEVFSKLNLWSVYALCIGFATFIVESIDGDIPIILLISAFLPSLMMGMSIKKIK</sequence>
<feature type="transmembrane region" description="Helical" evidence="1">
    <location>
        <begin position="44"/>
        <end position="65"/>
    </location>
</feature>
<evidence type="ECO:0000313" key="2">
    <source>
        <dbReference type="EMBL" id="MDH8676797.1"/>
    </source>
</evidence>
<dbReference type="EMBL" id="JARYZI010000001">
    <property type="protein sequence ID" value="MDH8676797.1"/>
    <property type="molecule type" value="Genomic_DNA"/>
</dbReference>
<feature type="transmembrane region" description="Helical" evidence="1">
    <location>
        <begin position="134"/>
        <end position="153"/>
    </location>
</feature>
<dbReference type="Proteomes" id="UP001158045">
    <property type="component" value="Unassembled WGS sequence"/>
</dbReference>
<feature type="transmembrane region" description="Helical" evidence="1">
    <location>
        <begin position="9"/>
        <end position="32"/>
    </location>
</feature>
<reference evidence="2 3" key="1">
    <citation type="submission" date="2023-04" db="EMBL/GenBank/DDBJ databases">
        <title>Fusibacter bizertensis strain WBS, isolated from littoral bottom sediments of the Arctic seas - biochemical and genomic analysis.</title>
        <authorList>
            <person name="Brioukhanov A.L."/>
        </authorList>
    </citation>
    <scope>NUCLEOTIDE SEQUENCE [LARGE SCALE GENOMIC DNA]</scope>
    <source>
        <strain evidence="2 3">WBS</strain>
    </source>
</reference>
<evidence type="ECO:0000256" key="1">
    <source>
        <dbReference type="SAM" id="Phobius"/>
    </source>
</evidence>